<comment type="similarity">
    <text evidence="2">Belongs to the Nudix hydrolase family.</text>
</comment>
<sequence>MENEAAPLPRVCVVVYILKEKSVLLGRRLSSIGHSTFALPGGHLEFGETFEECAAREVKEETGLDIEKIELLTVTNNLFLDQPKPSHYVTVFVRALLSDPQQLPQNLEPTKCDGWDWYEWGKLPNPLFWPLEKQVQSGFNPFPFD</sequence>
<dbReference type="PROSITE" id="PS51462">
    <property type="entry name" value="NUDIX"/>
    <property type="match status" value="1"/>
</dbReference>
<dbReference type="Pfam" id="PF00293">
    <property type="entry name" value="NUDIX"/>
    <property type="match status" value="1"/>
</dbReference>
<feature type="domain" description="Nudix hydrolase" evidence="3">
    <location>
        <begin position="8"/>
        <end position="141"/>
    </location>
</feature>
<dbReference type="InterPro" id="IPR020084">
    <property type="entry name" value="NUDIX_hydrolase_CS"/>
</dbReference>
<evidence type="ECO:0000256" key="2">
    <source>
        <dbReference type="RuleBase" id="RU003476"/>
    </source>
</evidence>
<reference evidence="4" key="1">
    <citation type="journal article" date="2018" name="Front. Plant Sci.">
        <title>Comparative Analysis of the Nodule Transcriptomes of Ceanothus thyrsiflorus (Rhamnaceae, Rosales) and Datisca glomerata (Datiscaceae, Cucurbitales).</title>
        <authorList>
            <person name="Salgado M.G."/>
            <person name="van Velzen R."/>
            <person name="Nguyen T.V."/>
            <person name="Battenberg K."/>
            <person name="Berry A.M."/>
            <person name="Lundin D."/>
            <person name="Pawlowski K."/>
        </authorList>
    </citation>
    <scope>NUCLEOTIDE SEQUENCE</scope>
</reference>
<accession>A0A3S8TL05</accession>
<dbReference type="InterPro" id="IPR020476">
    <property type="entry name" value="Nudix_hydrolase"/>
</dbReference>
<evidence type="ECO:0000313" key="4">
    <source>
        <dbReference type="EMBL" id="AZL41240.1"/>
    </source>
</evidence>
<dbReference type="EMBL" id="MH924017">
    <property type="protein sequence ID" value="AZL41240.1"/>
    <property type="molecule type" value="mRNA"/>
</dbReference>
<keyword evidence="1 2" id="KW-0378">Hydrolase</keyword>
<evidence type="ECO:0000259" key="3">
    <source>
        <dbReference type="PROSITE" id="PS51462"/>
    </source>
</evidence>
<organism evidence="4">
    <name type="scientific">Datisca glomerata</name>
    <name type="common">Durango root</name>
    <dbReference type="NCBI Taxonomy" id="34297"/>
    <lineage>
        <taxon>Eukaryota</taxon>
        <taxon>Viridiplantae</taxon>
        <taxon>Streptophyta</taxon>
        <taxon>Embryophyta</taxon>
        <taxon>Tracheophyta</taxon>
        <taxon>Spermatophyta</taxon>
        <taxon>Magnoliopsida</taxon>
        <taxon>eudicotyledons</taxon>
        <taxon>Gunneridae</taxon>
        <taxon>Pentapetalae</taxon>
        <taxon>rosids</taxon>
        <taxon>fabids</taxon>
        <taxon>Cucurbitales</taxon>
        <taxon>Datiscaceae</taxon>
        <taxon>Datisca</taxon>
    </lineage>
</organism>
<dbReference type="CDD" id="cd04678">
    <property type="entry name" value="NUDIX_MTH2_Nudt15"/>
    <property type="match status" value="1"/>
</dbReference>
<dbReference type="PROSITE" id="PS00893">
    <property type="entry name" value="NUDIX_BOX"/>
    <property type="match status" value="1"/>
</dbReference>
<name>A0A3S8TL05_DATGL</name>
<dbReference type="AlphaFoldDB" id="A0A3S8TL05"/>
<dbReference type="GO" id="GO:0006203">
    <property type="term" value="P:dGTP catabolic process"/>
    <property type="evidence" value="ECO:0007669"/>
    <property type="project" value="TreeGrafter"/>
</dbReference>
<protein>
    <submittedName>
        <fullName evidence="4">Nudix hydrolase</fullName>
    </submittedName>
</protein>
<dbReference type="InterPro" id="IPR015797">
    <property type="entry name" value="NUDIX_hydrolase-like_dom_sf"/>
</dbReference>
<dbReference type="PRINTS" id="PR00502">
    <property type="entry name" value="NUDIXFAMILY"/>
</dbReference>
<dbReference type="FunFam" id="3.90.79.10:FF:000060">
    <property type="entry name" value="Nudix hydrolase 1"/>
    <property type="match status" value="1"/>
</dbReference>
<dbReference type="SUPFAM" id="SSF55811">
    <property type="entry name" value="Nudix"/>
    <property type="match status" value="1"/>
</dbReference>
<dbReference type="Gene3D" id="3.90.79.10">
    <property type="entry name" value="Nucleoside Triphosphate Pyrophosphohydrolase"/>
    <property type="match status" value="1"/>
</dbReference>
<dbReference type="PANTHER" id="PTHR16099">
    <property type="entry name" value="8-OXO-DGTP DIPHOSPHATES NUDT15"/>
    <property type="match status" value="1"/>
</dbReference>
<evidence type="ECO:0000256" key="1">
    <source>
        <dbReference type="ARBA" id="ARBA00022801"/>
    </source>
</evidence>
<proteinExistence type="evidence at transcript level"/>
<dbReference type="GO" id="GO:0035539">
    <property type="term" value="F:8-oxo-7,8-dihydrodeoxyguanosine triphosphate pyrophosphatase activity"/>
    <property type="evidence" value="ECO:0007669"/>
    <property type="project" value="TreeGrafter"/>
</dbReference>
<dbReference type="PANTHER" id="PTHR16099:SF5">
    <property type="entry name" value="NUCLEOTIDE TRIPHOSPHATE DIPHOSPHATASE NUDT15"/>
    <property type="match status" value="1"/>
</dbReference>
<dbReference type="GO" id="GO:0005829">
    <property type="term" value="C:cytosol"/>
    <property type="evidence" value="ECO:0007669"/>
    <property type="project" value="TreeGrafter"/>
</dbReference>
<dbReference type="InterPro" id="IPR000086">
    <property type="entry name" value="NUDIX_hydrolase_dom"/>
</dbReference>